<organism evidence="2 3">
    <name type="scientific">Nezara viridula</name>
    <name type="common">Southern green stink bug</name>
    <name type="synonym">Cimex viridulus</name>
    <dbReference type="NCBI Taxonomy" id="85310"/>
    <lineage>
        <taxon>Eukaryota</taxon>
        <taxon>Metazoa</taxon>
        <taxon>Ecdysozoa</taxon>
        <taxon>Arthropoda</taxon>
        <taxon>Hexapoda</taxon>
        <taxon>Insecta</taxon>
        <taxon>Pterygota</taxon>
        <taxon>Neoptera</taxon>
        <taxon>Paraneoptera</taxon>
        <taxon>Hemiptera</taxon>
        <taxon>Heteroptera</taxon>
        <taxon>Panheteroptera</taxon>
        <taxon>Pentatomomorpha</taxon>
        <taxon>Pentatomoidea</taxon>
        <taxon>Pentatomidae</taxon>
        <taxon>Pentatominae</taxon>
        <taxon>Nezara</taxon>
    </lineage>
</organism>
<proteinExistence type="predicted"/>
<evidence type="ECO:0000313" key="2">
    <source>
        <dbReference type="EMBL" id="CAH1392096.1"/>
    </source>
</evidence>
<dbReference type="Proteomes" id="UP001152798">
    <property type="component" value="Chromosome 1"/>
</dbReference>
<reference evidence="2" key="1">
    <citation type="submission" date="2022-01" db="EMBL/GenBank/DDBJ databases">
        <authorList>
            <person name="King R."/>
        </authorList>
    </citation>
    <scope>NUCLEOTIDE SEQUENCE</scope>
</reference>
<evidence type="ECO:0000313" key="3">
    <source>
        <dbReference type="Proteomes" id="UP001152798"/>
    </source>
</evidence>
<feature type="region of interest" description="Disordered" evidence="1">
    <location>
        <begin position="113"/>
        <end position="150"/>
    </location>
</feature>
<gene>
    <name evidence="2" type="ORF">NEZAVI_LOCUS2981</name>
</gene>
<sequence>MKSQARRLDESYELKRDTVEWPRHLPSRTRLRIFALVSALPPRPYLGATRRVIGEPPDVLPVGYHPETCEVWSDAEQQLAVPLLHCAVEAAVRAGLRGGRRGAAGEQRRLLPPAALPGAAPAPPPLPPPPGPVPPPPPLPPPAAGGPRALQFDGKIWYGRRSEVPEPVDYSVHHEQAEPSPRSSPASIVDLDSGGGTVLLSSTQSLGRSRLLVTKAATTLDPAEMMEQWNPSPPWSDTTVQKVPDILHQDLSPYVTTTPPTPGSGVSFQQPTTFTFDWTPEQYVPPPPLLDPEEHTLLGCFSWTTGPSDHRLFPLQPPPPPRPSLIVRVDQESEHLLLHTIKGHFLINMEYFLNDPHRRVALSLRRSLAVSFLRPSPLTAS</sequence>
<dbReference type="AlphaFoldDB" id="A0A9P0E5K6"/>
<feature type="compositionally biased region" description="Pro residues" evidence="1">
    <location>
        <begin position="120"/>
        <end position="144"/>
    </location>
</feature>
<evidence type="ECO:0000256" key="1">
    <source>
        <dbReference type="SAM" id="MobiDB-lite"/>
    </source>
</evidence>
<keyword evidence="3" id="KW-1185">Reference proteome</keyword>
<name>A0A9P0E5K6_NEZVI</name>
<protein>
    <submittedName>
        <fullName evidence="2">Uncharacterized protein</fullName>
    </submittedName>
</protein>
<dbReference type="EMBL" id="OV725077">
    <property type="protein sequence ID" value="CAH1392096.1"/>
    <property type="molecule type" value="Genomic_DNA"/>
</dbReference>
<dbReference type="OrthoDB" id="9978016at2759"/>
<accession>A0A9P0E5K6</accession>